<comment type="caution">
    <text evidence="8">The sequence shown here is derived from an EMBL/GenBank/DDBJ whole genome shotgun (WGS) entry which is preliminary data.</text>
</comment>
<dbReference type="PANTHER" id="PTHR19315">
    <property type="entry name" value="ER MEMBRANE PROTEIN COMPLEX SUBUNIT 4"/>
    <property type="match status" value="1"/>
</dbReference>
<protein>
    <recommendedName>
        <fullName evidence="3">ER membrane protein complex subunit 4</fullName>
    </recommendedName>
</protein>
<keyword evidence="4" id="KW-0812">Transmembrane</keyword>
<keyword evidence="7" id="KW-0472">Membrane</keyword>
<reference evidence="8 9" key="1">
    <citation type="submission" date="2024-10" db="EMBL/GenBank/DDBJ databases">
        <title>Updated reference genomes for cyclostephanoid diatoms.</title>
        <authorList>
            <person name="Roberts W.R."/>
            <person name="Alverson A.J."/>
        </authorList>
    </citation>
    <scope>NUCLEOTIDE SEQUENCE [LARGE SCALE GENOMIC DNA]</scope>
    <source>
        <strain evidence="8 9">AJA228-03</strain>
    </source>
</reference>
<evidence type="ECO:0000313" key="9">
    <source>
        <dbReference type="Proteomes" id="UP001530377"/>
    </source>
</evidence>
<evidence type="ECO:0000256" key="1">
    <source>
        <dbReference type="ARBA" id="ARBA00004477"/>
    </source>
</evidence>
<proteinExistence type="inferred from homology"/>
<gene>
    <name evidence="8" type="ORF">ACHAXA_003718</name>
</gene>
<comment type="subcellular location">
    <subcellularLocation>
        <location evidence="1">Endoplasmic reticulum membrane</location>
        <topology evidence="1">Multi-pass membrane protein</topology>
    </subcellularLocation>
</comment>
<name>A0ABD3RZ88_9STRA</name>
<evidence type="ECO:0000256" key="3">
    <source>
        <dbReference type="ARBA" id="ARBA00020820"/>
    </source>
</evidence>
<dbReference type="EMBL" id="JALLPB020000101">
    <property type="protein sequence ID" value="KAL3817545.1"/>
    <property type="molecule type" value="Genomic_DNA"/>
</dbReference>
<keyword evidence="5" id="KW-0256">Endoplasmic reticulum</keyword>
<keyword evidence="9" id="KW-1185">Reference proteome</keyword>
<evidence type="ECO:0000256" key="6">
    <source>
        <dbReference type="ARBA" id="ARBA00022989"/>
    </source>
</evidence>
<evidence type="ECO:0000313" key="8">
    <source>
        <dbReference type="EMBL" id="KAL3817545.1"/>
    </source>
</evidence>
<evidence type="ECO:0000256" key="2">
    <source>
        <dbReference type="ARBA" id="ARBA00007715"/>
    </source>
</evidence>
<accession>A0ABD3RZ88</accession>
<dbReference type="AlphaFoldDB" id="A0ABD3RZ88"/>
<evidence type="ECO:0000256" key="4">
    <source>
        <dbReference type="ARBA" id="ARBA00022692"/>
    </source>
</evidence>
<comment type="similarity">
    <text evidence="2">Belongs to the EMC4 family.</text>
</comment>
<evidence type="ECO:0000256" key="7">
    <source>
        <dbReference type="ARBA" id="ARBA00023136"/>
    </source>
</evidence>
<dbReference type="InterPro" id="IPR009445">
    <property type="entry name" value="TMEM85/Emc4"/>
</dbReference>
<dbReference type="GO" id="GO:0005789">
    <property type="term" value="C:endoplasmic reticulum membrane"/>
    <property type="evidence" value="ECO:0007669"/>
    <property type="project" value="UniProtKB-SubCell"/>
</dbReference>
<sequence>MASKRRWSVNLNLRDSDVGYDALRRKSSPFDMGEQIATGFMPCDMSLIKSVEREMEQKSGHPSKNDAVVIEAEKKQSVAIRARKQSNAMSIALSPGKQIAMNSFMLWMSGKNLNVFSISITTMAIINPIKGILNTSKAFRSCEDPDGKVDLTSSKALFVLMNLVWLSVGLYKMANMKLLPLTSADWEGYVVWKQVLETSSIPP</sequence>
<keyword evidence="6" id="KW-1133">Transmembrane helix</keyword>
<dbReference type="Proteomes" id="UP001530377">
    <property type="component" value="Unassembled WGS sequence"/>
</dbReference>
<dbReference type="Pfam" id="PF06417">
    <property type="entry name" value="EMC4"/>
    <property type="match status" value="1"/>
</dbReference>
<evidence type="ECO:0000256" key="5">
    <source>
        <dbReference type="ARBA" id="ARBA00022824"/>
    </source>
</evidence>
<organism evidence="8 9">
    <name type="scientific">Cyclostephanos tholiformis</name>
    <dbReference type="NCBI Taxonomy" id="382380"/>
    <lineage>
        <taxon>Eukaryota</taxon>
        <taxon>Sar</taxon>
        <taxon>Stramenopiles</taxon>
        <taxon>Ochrophyta</taxon>
        <taxon>Bacillariophyta</taxon>
        <taxon>Coscinodiscophyceae</taxon>
        <taxon>Thalassiosirophycidae</taxon>
        <taxon>Stephanodiscales</taxon>
        <taxon>Stephanodiscaceae</taxon>
        <taxon>Cyclostephanos</taxon>
    </lineage>
</organism>